<accession>A0A4Y2LG78</accession>
<evidence type="ECO:0000313" key="1">
    <source>
        <dbReference type="EMBL" id="GBN12596.1"/>
    </source>
</evidence>
<evidence type="ECO:0000313" key="2">
    <source>
        <dbReference type="Proteomes" id="UP000499080"/>
    </source>
</evidence>
<proteinExistence type="predicted"/>
<keyword evidence="2" id="KW-1185">Reference proteome</keyword>
<name>A0A4Y2LG78_ARAVE</name>
<organism evidence="1 2">
    <name type="scientific">Araneus ventricosus</name>
    <name type="common">Orbweaver spider</name>
    <name type="synonym">Epeira ventricosa</name>
    <dbReference type="NCBI Taxonomy" id="182803"/>
    <lineage>
        <taxon>Eukaryota</taxon>
        <taxon>Metazoa</taxon>
        <taxon>Ecdysozoa</taxon>
        <taxon>Arthropoda</taxon>
        <taxon>Chelicerata</taxon>
        <taxon>Arachnida</taxon>
        <taxon>Araneae</taxon>
        <taxon>Araneomorphae</taxon>
        <taxon>Entelegynae</taxon>
        <taxon>Araneoidea</taxon>
        <taxon>Araneidae</taxon>
        <taxon>Araneus</taxon>
    </lineage>
</organism>
<dbReference type="EMBL" id="BGPR01118344">
    <property type="protein sequence ID" value="GBN12596.1"/>
    <property type="molecule type" value="Genomic_DNA"/>
</dbReference>
<dbReference type="Proteomes" id="UP000499080">
    <property type="component" value="Unassembled WGS sequence"/>
</dbReference>
<dbReference type="AlphaFoldDB" id="A0A4Y2LG78"/>
<reference evidence="1 2" key="1">
    <citation type="journal article" date="2019" name="Sci. Rep.">
        <title>Orb-weaving spider Araneus ventricosus genome elucidates the spidroin gene catalogue.</title>
        <authorList>
            <person name="Kono N."/>
            <person name="Nakamura H."/>
            <person name="Ohtoshi R."/>
            <person name="Moran D.A.P."/>
            <person name="Shinohara A."/>
            <person name="Yoshida Y."/>
            <person name="Fujiwara M."/>
            <person name="Mori M."/>
            <person name="Tomita M."/>
            <person name="Arakawa K."/>
        </authorList>
    </citation>
    <scope>NUCLEOTIDE SEQUENCE [LARGE SCALE GENOMIC DNA]</scope>
</reference>
<comment type="caution">
    <text evidence="1">The sequence shown here is derived from an EMBL/GenBank/DDBJ whole genome shotgun (WGS) entry which is preliminary data.</text>
</comment>
<sequence length="103" mass="11520">MTPSESHFYLFLMKGTMKHRFTPALPKHPGHLNDRRCNISSTEAGVLTAYHQATARPLPKEVRTITGGEFQSSYPQGKRVPVYLSGSNFFVYSRCPLMSGSTI</sequence>
<protein>
    <submittedName>
        <fullName evidence="1">Uncharacterized protein</fullName>
    </submittedName>
</protein>
<gene>
    <name evidence="1" type="ORF">AVEN_151930_1</name>
</gene>